<dbReference type="GO" id="GO:0003937">
    <property type="term" value="F:IMP cyclohydrolase activity"/>
    <property type="evidence" value="ECO:0007669"/>
    <property type="project" value="InterPro"/>
</dbReference>
<dbReference type="AlphaFoldDB" id="A0A380RVG8"/>
<evidence type="ECO:0000313" key="3">
    <source>
        <dbReference type="Proteomes" id="UP000255423"/>
    </source>
</evidence>
<dbReference type="RefSeq" id="WP_109571986.1">
    <property type="nucleotide sequence ID" value="NZ_UHJL01000001.1"/>
</dbReference>
<protein>
    <submittedName>
        <fullName evidence="2">IMP cyclohydrolase-like protein</fullName>
    </submittedName>
</protein>
<dbReference type="EMBL" id="UHJL01000001">
    <property type="protein sequence ID" value="SUQ19299.1"/>
    <property type="molecule type" value="Genomic_DNA"/>
</dbReference>
<feature type="domain" description="Inosine monophosphate cyclohydrolase-like" evidence="1">
    <location>
        <begin position="19"/>
        <end position="230"/>
    </location>
</feature>
<dbReference type="InterPro" id="IPR020600">
    <property type="entry name" value="IMP_cyclohydrolase-like"/>
</dbReference>
<dbReference type="InterPro" id="IPR036795">
    <property type="entry name" value="IMP_cyclohydrolase-like_sf"/>
</dbReference>
<dbReference type="SUPFAM" id="SSF75569">
    <property type="entry name" value="Archaeal IMP cyclohydrolase PurO"/>
    <property type="match status" value="1"/>
</dbReference>
<dbReference type="GO" id="GO:0006188">
    <property type="term" value="P:IMP biosynthetic process"/>
    <property type="evidence" value="ECO:0007669"/>
    <property type="project" value="InterPro"/>
</dbReference>
<accession>A0A380RVG8</accession>
<keyword evidence="2" id="KW-0378">Hydrolase</keyword>
<evidence type="ECO:0000259" key="1">
    <source>
        <dbReference type="Pfam" id="PF07826"/>
    </source>
</evidence>
<gene>
    <name evidence="2" type="ORF">SAMN05661053_0529</name>
</gene>
<evidence type="ECO:0000313" key="2">
    <source>
        <dbReference type="EMBL" id="SUQ19299.1"/>
    </source>
</evidence>
<proteinExistence type="predicted"/>
<organism evidence="2 3">
    <name type="scientific">Fibrobacter succinogenes</name>
    <name type="common">Bacteroides succinogenes</name>
    <dbReference type="NCBI Taxonomy" id="833"/>
    <lineage>
        <taxon>Bacteria</taxon>
        <taxon>Pseudomonadati</taxon>
        <taxon>Fibrobacterota</taxon>
        <taxon>Fibrobacteria</taxon>
        <taxon>Fibrobacterales</taxon>
        <taxon>Fibrobacteraceae</taxon>
        <taxon>Fibrobacter</taxon>
    </lineage>
</organism>
<dbReference type="Gene3D" id="3.60.20.20">
    <property type="entry name" value="Inosine monophosphate cyclohydrolase-like"/>
    <property type="match status" value="1"/>
</dbReference>
<reference evidence="2 3" key="1">
    <citation type="submission" date="2017-08" db="EMBL/GenBank/DDBJ databases">
        <authorList>
            <person name="de Groot N.N."/>
        </authorList>
    </citation>
    <scope>NUCLEOTIDE SEQUENCE [LARGE SCALE GENOMIC DNA]</scope>
    <source>
        <strain evidence="2 3">HM2</strain>
    </source>
</reference>
<name>A0A380RVG8_FIBSU</name>
<sequence>MNYTEEAKQNFNDLSKNPYPGRGIVLGTSADGKSYVQVYWIMGRSVNSRNRVFELEADTGFMKTKAFDESKLTDPHLIIYYPARHTKDVQIITNGDQTDTIYNAIKLGGTFESALRTRQYEDDAPNFTPRISGIHYKNAEPAIYKLSILKSRNNSEEAGCERMTFEFEKALPGLGHFISTYETDGNPIPSFNGFPKLMPIFATAEETLKAYWDALNADNKVSLMVKWIDRETFEAKTIIVNKNV</sequence>
<dbReference type="Pfam" id="PF07826">
    <property type="entry name" value="IMP_cyclohyd"/>
    <property type="match status" value="1"/>
</dbReference>
<dbReference type="Proteomes" id="UP000255423">
    <property type="component" value="Unassembled WGS sequence"/>
</dbReference>